<reference evidence="2 3" key="1">
    <citation type="submission" date="2020-11" db="EMBL/GenBank/DDBJ databases">
        <title>Insectihabitans protaetiae gen. nov. sp. nov. and Insectihabitans allomyrinae sp. nov., isolated from larvae of Protaetia brevitarsis seulensis and Allomyrina dichotoma, respectively.</title>
        <authorList>
            <person name="Lee S.D."/>
            <person name="Byeon Y.-S."/>
            <person name="Kim S.-M."/>
            <person name="Yang H.L."/>
            <person name="Kim I.S."/>
        </authorList>
    </citation>
    <scope>NUCLEOTIDE SEQUENCE [LARGE SCALE GENOMIC DNA]</scope>
    <source>
        <strain evidence="2 3">BWR-B9</strain>
    </source>
</reference>
<dbReference type="EMBL" id="JADRCR010000007">
    <property type="protein sequence ID" value="MBK5144850.1"/>
    <property type="molecule type" value="Genomic_DNA"/>
</dbReference>
<keyword evidence="1" id="KW-1133">Transmembrane helix</keyword>
<comment type="caution">
    <text evidence="2">The sequence shown here is derived from an EMBL/GenBank/DDBJ whole genome shotgun (WGS) entry which is preliminary data.</text>
</comment>
<evidence type="ECO:0000256" key="1">
    <source>
        <dbReference type="SAM" id="Phobius"/>
    </source>
</evidence>
<evidence type="ECO:0000313" key="3">
    <source>
        <dbReference type="Proteomes" id="UP001296921"/>
    </source>
</evidence>
<keyword evidence="1" id="KW-0812">Transmembrane</keyword>
<gene>
    <name evidence="2" type="ORF">I2494_14215</name>
</gene>
<sequence>MRELSHSEMDAVNGGWAANFSDVVEGALCGFGQGSMIGFVGGAKVGGEISGILGLGLISSLGGAIMGGVIGSFAFLGGMVLGKDEINQLAKEYRDAYTSY</sequence>
<protein>
    <submittedName>
        <fullName evidence="2">Blp family class II bacteriocin</fullName>
    </submittedName>
</protein>
<feature type="transmembrane region" description="Helical" evidence="1">
    <location>
        <begin position="52"/>
        <end position="81"/>
    </location>
</feature>
<keyword evidence="3" id="KW-1185">Reference proteome</keyword>
<evidence type="ECO:0000313" key="2">
    <source>
        <dbReference type="EMBL" id="MBK5144850.1"/>
    </source>
</evidence>
<organism evidence="2 3">
    <name type="scientific">Limnobaculum allomyrinae</name>
    <dbReference type="NCBI Taxonomy" id="2791986"/>
    <lineage>
        <taxon>Bacteria</taxon>
        <taxon>Pseudomonadati</taxon>
        <taxon>Pseudomonadota</taxon>
        <taxon>Gammaproteobacteria</taxon>
        <taxon>Enterobacterales</taxon>
        <taxon>Budviciaceae</taxon>
        <taxon>Limnobaculum</taxon>
    </lineage>
</organism>
<accession>A0ABS1IUA6</accession>
<dbReference type="RefSeq" id="WP_218467410.1">
    <property type="nucleotide sequence ID" value="NZ_JADRCR010000007.1"/>
</dbReference>
<keyword evidence="1" id="KW-0472">Membrane</keyword>
<name>A0ABS1IUA6_9GAMM</name>
<proteinExistence type="predicted"/>
<dbReference type="Proteomes" id="UP001296921">
    <property type="component" value="Unassembled WGS sequence"/>
</dbReference>